<gene>
    <name evidence="6" type="ORF">F0L68_15135</name>
</gene>
<keyword evidence="1" id="KW-0808">Transferase</keyword>
<accession>A0A5B2XG05</accession>
<reference evidence="6 7" key="2">
    <citation type="submission" date="2019-09" db="EMBL/GenBank/DDBJ databases">
        <authorList>
            <person name="Jin C."/>
        </authorList>
    </citation>
    <scope>NUCLEOTIDE SEQUENCE [LARGE SCALE GENOMIC DNA]</scope>
    <source>
        <strain evidence="6 7">AN110305</strain>
    </source>
</reference>
<name>A0A5B2XG05_9PSEU</name>
<keyword evidence="7" id="KW-1185">Reference proteome</keyword>
<dbReference type="Pfam" id="PF03861">
    <property type="entry name" value="ANTAR"/>
    <property type="match status" value="1"/>
</dbReference>
<dbReference type="GO" id="GO:0003723">
    <property type="term" value="F:RNA binding"/>
    <property type="evidence" value="ECO:0007669"/>
    <property type="project" value="InterPro"/>
</dbReference>
<dbReference type="SUPFAM" id="SSF52172">
    <property type="entry name" value="CheY-like"/>
    <property type="match status" value="1"/>
</dbReference>
<evidence type="ECO:0000256" key="4">
    <source>
        <dbReference type="ARBA" id="ARBA00023163"/>
    </source>
</evidence>
<dbReference type="SMART" id="SM01012">
    <property type="entry name" value="ANTAR"/>
    <property type="match status" value="1"/>
</dbReference>
<dbReference type="GO" id="GO:0016301">
    <property type="term" value="F:kinase activity"/>
    <property type="evidence" value="ECO:0007669"/>
    <property type="project" value="UniProtKB-KW"/>
</dbReference>
<proteinExistence type="predicted"/>
<dbReference type="EMBL" id="VUOB01000024">
    <property type="protein sequence ID" value="KAA2261850.1"/>
    <property type="molecule type" value="Genomic_DNA"/>
</dbReference>
<evidence type="ECO:0000259" key="5">
    <source>
        <dbReference type="PROSITE" id="PS50921"/>
    </source>
</evidence>
<dbReference type="InterPro" id="IPR003018">
    <property type="entry name" value="GAF"/>
</dbReference>
<dbReference type="InterPro" id="IPR029016">
    <property type="entry name" value="GAF-like_dom_sf"/>
</dbReference>
<evidence type="ECO:0000313" key="7">
    <source>
        <dbReference type="Proteomes" id="UP000323454"/>
    </source>
</evidence>
<dbReference type="Proteomes" id="UP000323454">
    <property type="component" value="Unassembled WGS sequence"/>
</dbReference>
<dbReference type="SMART" id="SM00065">
    <property type="entry name" value="GAF"/>
    <property type="match status" value="1"/>
</dbReference>
<feature type="domain" description="ANTAR" evidence="5">
    <location>
        <begin position="170"/>
        <end position="231"/>
    </location>
</feature>
<keyword evidence="2" id="KW-0418">Kinase</keyword>
<dbReference type="AlphaFoldDB" id="A0A5B2XG05"/>
<comment type="caution">
    <text evidence="6">The sequence shown here is derived from an EMBL/GenBank/DDBJ whole genome shotgun (WGS) entry which is preliminary data.</text>
</comment>
<dbReference type="InterPro" id="IPR012074">
    <property type="entry name" value="GAF_ANTAR"/>
</dbReference>
<dbReference type="PIRSF" id="PIRSF036625">
    <property type="entry name" value="GAF_ANTAR"/>
    <property type="match status" value="1"/>
</dbReference>
<dbReference type="Gene3D" id="1.10.10.10">
    <property type="entry name" value="Winged helix-like DNA-binding domain superfamily/Winged helix DNA-binding domain"/>
    <property type="match status" value="1"/>
</dbReference>
<sequence>MSEQSVPEWDLEAGLRELTALMLSTTDIEQSLRHIADTACRLLPGHPMAGVTLERGGQVMTVASSDAHASMIDEIQYSSGQGPCLECMRGAEPILVPDLTRETRWGTYSTTMLAHGVRSVYSHPLHADGTAIGALNLYATTVDGFDTQTRQAIQLTAEHTGVLLSAAINAARQAALTDQLRQALASRAVIDQALGMIMARDRCTAGKAFEILRTISSHRNLRLRDVAAEIVTAISGHPPALEDPHFA</sequence>
<evidence type="ECO:0000256" key="1">
    <source>
        <dbReference type="ARBA" id="ARBA00022679"/>
    </source>
</evidence>
<reference evidence="6 7" key="1">
    <citation type="submission" date="2019-09" db="EMBL/GenBank/DDBJ databases">
        <title>Goodfellowia gen. nov., a new genus of the Pseudonocardineae related to Actinoalloteichus, containing Goodfellowia coeruleoviolacea gen. nov., comb. nov. gen. nov., comb. nov.</title>
        <authorList>
            <person name="Labeda D."/>
        </authorList>
    </citation>
    <scope>NUCLEOTIDE SEQUENCE [LARGE SCALE GENOMIC DNA]</scope>
    <source>
        <strain evidence="6 7">AN110305</strain>
    </source>
</reference>
<dbReference type="OrthoDB" id="4629915at2"/>
<evidence type="ECO:0000256" key="2">
    <source>
        <dbReference type="ARBA" id="ARBA00022777"/>
    </source>
</evidence>
<dbReference type="Pfam" id="PF13185">
    <property type="entry name" value="GAF_2"/>
    <property type="match status" value="1"/>
</dbReference>
<keyword evidence="4" id="KW-0804">Transcription</keyword>
<organism evidence="6 7">
    <name type="scientific">Solihabitans fulvus</name>
    <dbReference type="NCBI Taxonomy" id="1892852"/>
    <lineage>
        <taxon>Bacteria</taxon>
        <taxon>Bacillati</taxon>
        <taxon>Actinomycetota</taxon>
        <taxon>Actinomycetes</taxon>
        <taxon>Pseudonocardiales</taxon>
        <taxon>Pseudonocardiaceae</taxon>
        <taxon>Solihabitans</taxon>
    </lineage>
</organism>
<dbReference type="Gene3D" id="3.30.450.40">
    <property type="match status" value="1"/>
</dbReference>
<evidence type="ECO:0000313" key="6">
    <source>
        <dbReference type="EMBL" id="KAA2261850.1"/>
    </source>
</evidence>
<dbReference type="InterPro" id="IPR036388">
    <property type="entry name" value="WH-like_DNA-bd_sf"/>
</dbReference>
<dbReference type="SUPFAM" id="SSF55781">
    <property type="entry name" value="GAF domain-like"/>
    <property type="match status" value="1"/>
</dbReference>
<evidence type="ECO:0000256" key="3">
    <source>
        <dbReference type="ARBA" id="ARBA00023015"/>
    </source>
</evidence>
<protein>
    <submittedName>
        <fullName evidence="6">GAF and ANTAR domain-containing protein</fullName>
    </submittedName>
</protein>
<dbReference type="InterPro" id="IPR005561">
    <property type="entry name" value="ANTAR"/>
</dbReference>
<keyword evidence="3" id="KW-0805">Transcription regulation</keyword>
<dbReference type="RefSeq" id="WP_149850204.1">
    <property type="nucleotide sequence ID" value="NZ_VUOB01000024.1"/>
</dbReference>
<dbReference type="InterPro" id="IPR011006">
    <property type="entry name" value="CheY-like_superfamily"/>
</dbReference>
<dbReference type="PROSITE" id="PS50921">
    <property type="entry name" value="ANTAR"/>
    <property type="match status" value="1"/>
</dbReference>